<proteinExistence type="predicted"/>
<feature type="region of interest" description="Disordered" evidence="1">
    <location>
        <begin position="97"/>
        <end position="136"/>
    </location>
</feature>
<gene>
    <name evidence="2" type="ORF">SAMN04487946_11065</name>
</gene>
<dbReference type="Pfam" id="PF24336">
    <property type="entry name" value="DUF7504"/>
    <property type="match status" value="1"/>
</dbReference>
<reference evidence="3" key="1">
    <citation type="submission" date="2016-10" db="EMBL/GenBank/DDBJ databases">
        <authorList>
            <person name="Varghese N."/>
            <person name="Submissions S."/>
        </authorList>
    </citation>
    <scope>NUCLEOTIDE SEQUENCE [LARGE SCALE GENOMIC DNA]</scope>
    <source>
        <strain evidence="3">CGMCC 1.10118</strain>
    </source>
</reference>
<accession>A0A1H3ILP1</accession>
<dbReference type="InterPro" id="IPR055927">
    <property type="entry name" value="DUF7504"/>
</dbReference>
<dbReference type="OrthoDB" id="252760at2157"/>
<sequence>MHAGRGSDDAAVGATVGVATALEDLKSRGSALLVVGSVPETEYARVSGCMLGDASEDRRRLIVERGRSPDVRFADIDRWTPEWTRILHCDVDARGSTDVDASGAATPEFGTDGPESGPTGPSSEGMPTNGPKRSLDVRTSVSGSVTELGIEVSTAIDQLNTIAGGLDPAELRIAFDCTTSLLSRYDEQTVFRFLHLLANDVRRVEAMGHVRLQKPYDAEIVRLLEPLFDAVVELRLEGTVTQQRWHFRDAGVTSEWLSID</sequence>
<dbReference type="RefSeq" id="WP_089768311.1">
    <property type="nucleotide sequence ID" value="NZ_FNPB01000010.1"/>
</dbReference>
<evidence type="ECO:0000313" key="2">
    <source>
        <dbReference type="EMBL" id="SDY28517.1"/>
    </source>
</evidence>
<organism evidence="2 3">
    <name type="scientific">Halobellus clavatus</name>
    <dbReference type="NCBI Taxonomy" id="660517"/>
    <lineage>
        <taxon>Archaea</taxon>
        <taxon>Methanobacteriati</taxon>
        <taxon>Methanobacteriota</taxon>
        <taxon>Stenosarchaea group</taxon>
        <taxon>Halobacteria</taxon>
        <taxon>Halobacteriales</taxon>
        <taxon>Haloferacaceae</taxon>
        <taxon>Halobellus</taxon>
    </lineage>
</organism>
<name>A0A1H3ILP1_9EURY</name>
<evidence type="ECO:0000313" key="3">
    <source>
        <dbReference type="Proteomes" id="UP000199170"/>
    </source>
</evidence>
<evidence type="ECO:0000256" key="1">
    <source>
        <dbReference type="SAM" id="MobiDB-lite"/>
    </source>
</evidence>
<keyword evidence="3" id="KW-1185">Reference proteome</keyword>
<evidence type="ECO:0008006" key="4">
    <source>
        <dbReference type="Google" id="ProtNLM"/>
    </source>
</evidence>
<dbReference type="STRING" id="660517.SAMN04487946_11065"/>
<dbReference type="EMBL" id="FNPB01000010">
    <property type="protein sequence ID" value="SDY28517.1"/>
    <property type="molecule type" value="Genomic_DNA"/>
</dbReference>
<dbReference type="Proteomes" id="UP000199170">
    <property type="component" value="Unassembled WGS sequence"/>
</dbReference>
<protein>
    <recommendedName>
        <fullName evidence="4">RecA-superfamily ATPase, KaiC/GvpD/RAD55 family</fullName>
    </recommendedName>
</protein>
<dbReference type="AlphaFoldDB" id="A0A1H3ILP1"/>